<gene>
    <name evidence="2" type="ORF">LX32DRAFT_648634</name>
</gene>
<dbReference type="EMBL" id="MU842816">
    <property type="protein sequence ID" value="KAK2034139.1"/>
    <property type="molecule type" value="Genomic_DNA"/>
</dbReference>
<accession>A0AAD9M5J5</accession>
<evidence type="ECO:0000313" key="3">
    <source>
        <dbReference type="Proteomes" id="UP001232148"/>
    </source>
</evidence>
<name>A0AAD9M5J5_9PEZI</name>
<protein>
    <submittedName>
        <fullName evidence="2">Uncharacterized protein</fullName>
    </submittedName>
</protein>
<reference evidence="2" key="1">
    <citation type="submission" date="2021-06" db="EMBL/GenBank/DDBJ databases">
        <title>Comparative genomics, transcriptomics and evolutionary studies reveal genomic signatures of adaptation to plant cell wall in hemibiotrophic fungi.</title>
        <authorList>
            <consortium name="DOE Joint Genome Institute"/>
            <person name="Baroncelli R."/>
            <person name="Diaz J.F."/>
            <person name="Benocci T."/>
            <person name="Peng M."/>
            <person name="Battaglia E."/>
            <person name="Haridas S."/>
            <person name="Andreopoulos W."/>
            <person name="Labutti K."/>
            <person name="Pangilinan J."/>
            <person name="Floch G.L."/>
            <person name="Makela M.R."/>
            <person name="Henrissat B."/>
            <person name="Grigoriev I.V."/>
            <person name="Crouch J.A."/>
            <person name="De Vries R.P."/>
            <person name="Sukno S.A."/>
            <person name="Thon M.R."/>
        </authorList>
    </citation>
    <scope>NUCLEOTIDE SEQUENCE</scope>
    <source>
        <strain evidence="2">MAFF235873</strain>
    </source>
</reference>
<dbReference type="AlphaFoldDB" id="A0AAD9M5J5"/>
<evidence type="ECO:0000313" key="2">
    <source>
        <dbReference type="EMBL" id="KAK2034139.1"/>
    </source>
</evidence>
<sequence>MTWYIPQLRQLQAYERRRRRQFEKSQNAKLSTPRMTASQRAEWARRFNQKHADTKRPFYQQEYVNYAQVVLQRPDRHGLHITYHRDDIWSRVRGTVTAVTLCPTSHADYKSINKSFTDGERVVYGKAWAVVLRMKGVTDKLFQRHRQKPVIDAMGRVAVALYKDIAPEPTDIETITKANIFQNFGDMKTPATQVAPKTTQTPAKPKPPPKPPLNDKSQPVEPVEMEDDLMFEEDDEVQVQTPREADILLPDTPLPTTEGPDITFNTPKRPREELDLTTDTPCPKRRHLQVKPELSEATRDLVETLQPATPAITPSSNNSGLHPFLSSRRPSAALRLRPVTPGDRYRHARNVADAIMDKLAAAFPDHDEGQMRLSDFQLMRGCVTPPLDIDEYIAGCRNNPKH</sequence>
<proteinExistence type="predicted"/>
<comment type="caution">
    <text evidence="2">The sequence shown here is derived from an EMBL/GenBank/DDBJ whole genome shotgun (WGS) entry which is preliminary data.</text>
</comment>
<organism evidence="2 3">
    <name type="scientific">Colletotrichum zoysiae</name>
    <dbReference type="NCBI Taxonomy" id="1216348"/>
    <lineage>
        <taxon>Eukaryota</taxon>
        <taxon>Fungi</taxon>
        <taxon>Dikarya</taxon>
        <taxon>Ascomycota</taxon>
        <taxon>Pezizomycotina</taxon>
        <taxon>Sordariomycetes</taxon>
        <taxon>Hypocreomycetidae</taxon>
        <taxon>Glomerellales</taxon>
        <taxon>Glomerellaceae</taxon>
        <taxon>Colletotrichum</taxon>
        <taxon>Colletotrichum graminicola species complex</taxon>
    </lineage>
</organism>
<feature type="region of interest" description="Disordered" evidence="1">
    <location>
        <begin position="192"/>
        <end position="220"/>
    </location>
</feature>
<feature type="region of interest" description="Disordered" evidence="1">
    <location>
        <begin position="248"/>
        <end position="284"/>
    </location>
</feature>
<dbReference type="Proteomes" id="UP001232148">
    <property type="component" value="Unassembled WGS sequence"/>
</dbReference>
<evidence type="ECO:0000256" key="1">
    <source>
        <dbReference type="SAM" id="MobiDB-lite"/>
    </source>
</evidence>
<keyword evidence="3" id="KW-1185">Reference proteome</keyword>